<reference evidence="1 2" key="1">
    <citation type="submission" date="2023-01" db="EMBL/GenBank/DDBJ databases">
        <authorList>
            <person name="Whitehead M."/>
        </authorList>
    </citation>
    <scope>NUCLEOTIDE SEQUENCE [LARGE SCALE GENOMIC DNA]</scope>
</reference>
<proteinExistence type="predicted"/>
<dbReference type="Proteomes" id="UP001160148">
    <property type="component" value="Unassembled WGS sequence"/>
</dbReference>
<accession>A0AAV0WLL7</accession>
<sequence>MTNGSLACLATACISPAFNITTTEGLDKWFTAVTTVLLSSSKTGDMDDAMDTLKQLNNDNPSSLVDDLITKQRNVTLDEQIRDAKTFLPVQRFQIFVTF</sequence>
<organism evidence="1 2">
    <name type="scientific">Macrosiphum euphorbiae</name>
    <name type="common">potato aphid</name>
    <dbReference type="NCBI Taxonomy" id="13131"/>
    <lineage>
        <taxon>Eukaryota</taxon>
        <taxon>Metazoa</taxon>
        <taxon>Ecdysozoa</taxon>
        <taxon>Arthropoda</taxon>
        <taxon>Hexapoda</taxon>
        <taxon>Insecta</taxon>
        <taxon>Pterygota</taxon>
        <taxon>Neoptera</taxon>
        <taxon>Paraneoptera</taxon>
        <taxon>Hemiptera</taxon>
        <taxon>Sternorrhyncha</taxon>
        <taxon>Aphidomorpha</taxon>
        <taxon>Aphidoidea</taxon>
        <taxon>Aphididae</taxon>
        <taxon>Macrosiphini</taxon>
        <taxon>Macrosiphum</taxon>
    </lineage>
</organism>
<gene>
    <name evidence="1" type="ORF">MEUPH1_LOCUS12500</name>
</gene>
<comment type="caution">
    <text evidence="1">The sequence shown here is derived from an EMBL/GenBank/DDBJ whole genome shotgun (WGS) entry which is preliminary data.</text>
</comment>
<evidence type="ECO:0000313" key="1">
    <source>
        <dbReference type="EMBL" id="CAI6356804.1"/>
    </source>
</evidence>
<keyword evidence="2" id="KW-1185">Reference proteome</keyword>
<dbReference type="EMBL" id="CARXXK010000002">
    <property type="protein sequence ID" value="CAI6356804.1"/>
    <property type="molecule type" value="Genomic_DNA"/>
</dbReference>
<name>A0AAV0WLL7_9HEMI</name>
<protein>
    <submittedName>
        <fullName evidence="1">Uncharacterized protein</fullName>
    </submittedName>
</protein>
<evidence type="ECO:0000313" key="2">
    <source>
        <dbReference type="Proteomes" id="UP001160148"/>
    </source>
</evidence>
<dbReference type="AlphaFoldDB" id="A0AAV0WLL7"/>